<dbReference type="InterPro" id="IPR011008">
    <property type="entry name" value="Dimeric_a/b-barrel"/>
</dbReference>
<organism evidence="2 3">
    <name type="scientific">Actibacterium mucosum KCTC 23349</name>
    <dbReference type="NCBI Taxonomy" id="1454373"/>
    <lineage>
        <taxon>Bacteria</taxon>
        <taxon>Pseudomonadati</taxon>
        <taxon>Pseudomonadota</taxon>
        <taxon>Alphaproteobacteria</taxon>
        <taxon>Rhodobacterales</taxon>
        <taxon>Roseobacteraceae</taxon>
        <taxon>Actibacterium</taxon>
    </lineage>
</organism>
<dbReference type="Pfam" id="PF03992">
    <property type="entry name" value="ABM"/>
    <property type="match status" value="1"/>
</dbReference>
<gene>
    <name evidence="2" type="ORF">ACMU_05580</name>
</gene>
<dbReference type="PROSITE" id="PS51725">
    <property type="entry name" value="ABM"/>
    <property type="match status" value="1"/>
</dbReference>
<feature type="domain" description="ABM" evidence="1">
    <location>
        <begin position="4"/>
        <end position="93"/>
    </location>
</feature>
<reference evidence="2 3" key="1">
    <citation type="submission" date="2014-03" db="EMBL/GenBank/DDBJ databases">
        <title>Draft Genome Sequence of Actibacterium mucosum KCTC 23349, a Marine Alphaproteobacterium with Complex Ionic Requirements Isolated from Mediterranean Seawater at Malvarrosa Beach, Valencia, Spain.</title>
        <authorList>
            <person name="Arahal D.R."/>
            <person name="Shao Z."/>
            <person name="Lai Q."/>
            <person name="Pujalte M.J."/>
        </authorList>
    </citation>
    <scope>NUCLEOTIDE SEQUENCE [LARGE SCALE GENOMIC DNA]</scope>
    <source>
        <strain evidence="2 3">KCTC 23349</strain>
    </source>
</reference>
<protein>
    <recommendedName>
        <fullName evidence="1">ABM domain-containing protein</fullName>
    </recommendedName>
</protein>
<dbReference type="SUPFAM" id="SSF54909">
    <property type="entry name" value="Dimeric alpha+beta barrel"/>
    <property type="match status" value="1"/>
</dbReference>
<evidence type="ECO:0000313" key="3">
    <source>
        <dbReference type="Proteomes" id="UP000026249"/>
    </source>
</evidence>
<evidence type="ECO:0000313" key="2">
    <source>
        <dbReference type="EMBL" id="KAJ56415.1"/>
    </source>
</evidence>
<dbReference type="OrthoDB" id="9812754at2"/>
<dbReference type="Gene3D" id="3.30.70.100">
    <property type="match status" value="1"/>
</dbReference>
<comment type="caution">
    <text evidence="2">The sequence shown here is derived from an EMBL/GenBank/DDBJ whole genome shotgun (WGS) entry which is preliminary data.</text>
</comment>
<sequence>MPDLALFMTIKTQPGQRDALVVLWDKHLRPRAAASDAQIRYVFALDMNDAETIHISEVYTDMAAFQANGQADWFAAYMAEAAPLLAGEPAFSMATPHWVK</sequence>
<dbReference type="AlphaFoldDB" id="A0A037ZJ40"/>
<evidence type="ECO:0000259" key="1">
    <source>
        <dbReference type="PROSITE" id="PS51725"/>
    </source>
</evidence>
<dbReference type="EMBL" id="JFKE01000002">
    <property type="protein sequence ID" value="KAJ56415.1"/>
    <property type="molecule type" value="Genomic_DNA"/>
</dbReference>
<proteinExistence type="predicted"/>
<accession>A0A037ZJ40</accession>
<dbReference type="InterPro" id="IPR007138">
    <property type="entry name" value="ABM_dom"/>
</dbReference>
<dbReference type="Proteomes" id="UP000026249">
    <property type="component" value="Unassembled WGS sequence"/>
</dbReference>
<dbReference type="STRING" id="1454373.ACMU_05580"/>
<keyword evidence="3" id="KW-1185">Reference proteome</keyword>
<dbReference type="RefSeq" id="WP_035256429.1">
    <property type="nucleotide sequence ID" value="NZ_JFKE01000002.1"/>
</dbReference>
<name>A0A037ZJ40_9RHOB</name>